<proteinExistence type="predicted"/>
<dbReference type="GO" id="GO:0007088">
    <property type="term" value="P:regulation of mitotic nuclear division"/>
    <property type="evidence" value="ECO:0007669"/>
    <property type="project" value="InterPro"/>
</dbReference>
<dbReference type="GO" id="GO:0005634">
    <property type="term" value="C:nucleus"/>
    <property type="evidence" value="ECO:0007669"/>
    <property type="project" value="UniProtKB-SubCell"/>
</dbReference>
<dbReference type="PANTHER" id="PTHR15493">
    <property type="entry name" value="F-BOX ONLY PROTEIN 5 AND 43"/>
    <property type="match status" value="1"/>
</dbReference>
<keyword evidence="10" id="KW-0862">Zinc</keyword>
<feature type="region of interest" description="Disordered" evidence="14">
    <location>
        <begin position="373"/>
        <end position="399"/>
    </location>
</feature>
<keyword evidence="6" id="KW-0479">Metal-binding</keyword>
<keyword evidence="4" id="KW-0963">Cytoplasm</keyword>
<evidence type="ECO:0000256" key="1">
    <source>
        <dbReference type="ARBA" id="ARBA00004123"/>
    </source>
</evidence>
<keyword evidence="16" id="KW-1185">Reference proteome</keyword>
<dbReference type="SUPFAM" id="SSF57850">
    <property type="entry name" value="RING/U-box"/>
    <property type="match status" value="1"/>
</dbReference>
<dbReference type="InterPro" id="IPR047147">
    <property type="entry name" value="FBX5_43"/>
</dbReference>
<evidence type="ECO:0000259" key="15">
    <source>
        <dbReference type="PROSITE" id="PS51872"/>
    </source>
</evidence>
<feature type="compositionally biased region" description="Basic residues" evidence="14">
    <location>
        <begin position="390"/>
        <end position="399"/>
    </location>
</feature>
<dbReference type="SUPFAM" id="SSF81383">
    <property type="entry name" value="F-box domain"/>
    <property type="match status" value="1"/>
</dbReference>
<dbReference type="GO" id="GO:0005737">
    <property type="term" value="C:cytoplasm"/>
    <property type="evidence" value="ECO:0007669"/>
    <property type="project" value="UniProtKB-SubCell"/>
</dbReference>
<dbReference type="AlphaFoldDB" id="A0A6P7XFX5"/>
<dbReference type="FunFam" id="2.20.25.20:FF:000006">
    <property type="entry name" value="F-box only protein 5"/>
    <property type="match status" value="1"/>
</dbReference>
<dbReference type="Proteomes" id="UP000515156">
    <property type="component" value="Chromosome 3"/>
</dbReference>
<gene>
    <name evidence="17" type="primary">FBXO5</name>
</gene>
<dbReference type="Pfam" id="PF00646">
    <property type="entry name" value="F-box"/>
    <property type="match status" value="1"/>
</dbReference>
<feature type="domain" description="ZBR-type" evidence="15">
    <location>
        <begin position="326"/>
        <end position="374"/>
    </location>
</feature>
<evidence type="ECO:0000256" key="13">
    <source>
        <dbReference type="PROSITE-ProRule" id="PRU01220"/>
    </source>
</evidence>
<dbReference type="GO" id="GO:0045835">
    <property type="term" value="P:negative regulation of meiotic nuclear division"/>
    <property type="evidence" value="ECO:0007669"/>
    <property type="project" value="InterPro"/>
</dbReference>
<keyword evidence="5" id="KW-0132">Cell division</keyword>
<evidence type="ECO:0000256" key="14">
    <source>
        <dbReference type="SAM" id="MobiDB-lite"/>
    </source>
</evidence>
<evidence type="ECO:0000256" key="3">
    <source>
        <dbReference type="ARBA" id="ARBA00004906"/>
    </source>
</evidence>
<keyword evidence="11" id="KW-0539">Nucleus</keyword>
<dbReference type="CDD" id="cd20364">
    <property type="entry name" value="BRcat_RBR_FBXO5"/>
    <property type="match status" value="1"/>
</dbReference>
<protein>
    <submittedName>
        <fullName evidence="17">F-box only protein 5</fullName>
    </submittedName>
</protein>
<keyword evidence="7 13" id="KW-0863">Zinc-finger</keyword>
<accession>A0A6P7XFX5</accession>
<evidence type="ECO:0000256" key="12">
    <source>
        <dbReference type="ARBA" id="ARBA00023306"/>
    </source>
</evidence>
<keyword evidence="9" id="KW-0833">Ubl conjugation pathway</keyword>
<evidence type="ECO:0000256" key="7">
    <source>
        <dbReference type="ARBA" id="ARBA00022771"/>
    </source>
</evidence>
<evidence type="ECO:0000256" key="9">
    <source>
        <dbReference type="ARBA" id="ARBA00022786"/>
    </source>
</evidence>
<dbReference type="GO" id="GO:0051301">
    <property type="term" value="P:cell division"/>
    <property type="evidence" value="ECO:0007669"/>
    <property type="project" value="UniProtKB-KW"/>
</dbReference>
<name>A0A6P7XFX5_9AMPH</name>
<dbReference type="PANTHER" id="PTHR15493:SF8">
    <property type="entry name" value="F-BOX ONLY PROTEIN 5"/>
    <property type="match status" value="1"/>
</dbReference>
<dbReference type="InterPro" id="IPR044064">
    <property type="entry name" value="ZF_ZBR"/>
</dbReference>
<dbReference type="FunCoup" id="A0A6P7XFX5">
    <property type="interactions" value="2683"/>
</dbReference>
<dbReference type="CTD" id="26271"/>
<dbReference type="KEGG" id="muo:115465101"/>
<dbReference type="PROSITE" id="PS51872">
    <property type="entry name" value="ZF_ZBR"/>
    <property type="match status" value="1"/>
</dbReference>
<organism evidence="16 17">
    <name type="scientific">Microcaecilia unicolor</name>
    <dbReference type="NCBI Taxonomy" id="1415580"/>
    <lineage>
        <taxon>Eukaryota</taxon>
        <taxon>Metazoa</taxon>
        <taxon>Chordata</taxon>
        <taxon>Craniata</taxon>
        <taxon>Vertebrata</taxon>
        <taxon>Euteleostomi</taxon>
        <taxon>Amphibia</taxon>
        <taxon>Gymnophiona</taxon>
        <taxon>Siphonopidae</taxon>
        <taxon>Microcaecilia</taxon>
    </lineage>
</organism>
<evidence type="ECO:0000256" key="2">
    <source>
        <dbReference type="ARBA" id="ARBA00004496"/>
    </source>
</evidence>
<dbReference type="InterPro" id="IPR036047">
    <property type="entry name" value="F-box-like_dom_sf"/>
</dbReference>
<evidence type="ECO:0000256" key="4">
    <source>
        <dbReference type="ARBA" id="ARBA00022490"/>
    </source>
</evidence>
<dbReference type="UniPathway" id="UPA00143"/>
<dbReference type="Gene3D" id="1.20.1280.50">
    <property type="match status" value="1"/>
</dbReference>
<keyword evidence="8" id="KW-0498">Mitosis</keyword>
<reference evidence="17" key="1">
    <citation type="submission" date="2025-08" db="UniProtKB">
        <authorList>
            <consortium name="RefSeq"/>
        </authorList>
    </citation>
    <scope>IDENTIFICATION</scope>
</reference>
<sequence length="399" mass="45384">MKSHFECKQASSSLSPSKHEAAKIQLKDHCTPKYEDEFCKSCLKGQQIQSLHSNLQITNIENVHSKTEDRSIHNKENEDMSPKLTDWDHEVQHLKCSELQEDSGYFSPQLNRESIYVSEQHSDLIICESPTGFSLESQALSQIEKESLLPVLCFEEVVCSTLKKSSKRNPKVYCNIIDKVILKKKFPHLIGKRMGLDRLDILGELFQRSFIHLLAKILRHLSDRDLINFARVSKTWKKIIEKDRWAFQMYSTALRSDLEARPSSVGTKEYVLRRTALASIQKAAVPVPGSSKKSTKTSNHLKEDIAPRSRHAEFTEIAKTLKNDESLKVCSHCGSPAKFDSYLQRAVCGRESCGFDFCTRCLCDYHFSRGCTSTQLSKSGTKLGPLPGSRKSKQNLRRL</sequence>
<dbReference type="GeneID" id="115465101"/>
<dbReference type="Gene3D" id="2.20.25.20">
    <property type="match status" value="1"/>
</dbReference>
<dbReference type="OrthoDB" id="9984940at2759"/>
<evidence type="ECO:0000256" key="5">
    <source>
        <dbReference type="ARBA" id="ARBA00022618"/>
    </source>
</evidence>
<evidence type="ECO:0000313" key="17">
    <source>
        <dbReference type="RefSeq" id="XP_030051368.1"/>
    </source>
</evidence>
<keyword evidence="12" id="KW-0131">Cell cycle</keyword>
<evidence type="ECO:0000256" key="6">
    <source>
        <dbReference type="ARBA" id="ARBA00022723"/>
    </source>
</evidence>
<comment type="pathway">
    <text evidence="3">Protein modification; protein ubiquitination.</text>
</comment>
<dbReference type="InterPro" id="IPR001810">
    <property type="entry name" value="F-box_dom"/>
</dbReference>
<evidence type="ECO:0000256" key="10">
    <source>
        <dbReference type="ARBA" id="ARBA00022833"/>
    </source>
</evidence>
<dbReference type="RefSeq" id="XP_030051368.1">
    <property type="nucleotide sequence ID" value="XM_030195508.1"/>
</dbReference>
<evidence type="ECO:0000256" key="8">
    <source>
        <dbReference type="ARBA" id="ARBA00022776"/>
    </source>
</evidence>
<comment type="subcellular location">
    <subcellularLocation>
        <location evidence="2">Cytoplasm</location>
    </subcellularLocation>
    <subcellularLocation>
        <location evidence="1">Nucleus</location>
    </subcellularLocation>
</comment>
<evidence type="ECO:0000256" key="11">
    <source>
        <dbReference type="ARBA" id="ARBA00023242"/>
    </source>
</evidence>
<dbReference type="GO" id="GO:0008270">
    <property type="term" value="F:zinc ion binding"/>
    <property type="evidence" value="ECO:0007669"/>
    <property type="project" value="UniProtKB-KW"/>
</dbReference>
<evidence type="ECO:0000313" key="16">
    <source>
        <dbReference type="Proteomes" id="UP000515156"/>
    </source>
</evidence>
<dbReference type="InParanoid" id="A0A6P7XFX5"/>
<dbReference type="GO" id="GO:0016567">
    <property type="term" value="P:protein ubiquitination"/>
    <property type="evidence" value="ECO:0007669"/>
    <property type="project" value="UniProtKB-UniPathway"/>
</dbReference>